<evidence type="ECO:0000256" key="1">
    <source>
        <dbReference type="ARBA" id="ARBA00006484"/>
    </source>
</evidence>
<dbReference type="Gene3D" id="3.40.50.720">
    <property type="entry name" value="NAD(P)-binding Rossmann-like Domain"/>
    <property type="match status" value="1"/>
</dbReference>
<comment type="similarity">
    <text evidence="1">Belongs to the short-chain dehydrogenases/reductases (SDR) family.</text>
</comment>
<dbReference type="InterPro" id="IPR036291">
    <property type="entry name" value="NAD(P)-bd_dom_sf"/>
</dbReference>
<protein>
    <submittedName>
        <fullName evidence="3">SDR family NAD(P)-dependent oxidoreductase</fullName>
    </submittedName>
</protein>
<organism evidence="3 4">
    <name type="scientific">Sulfidibacter corallicola</name>
    <dbReference type="NCBI Taxonomy" id="2818388"/>
    <lineage>
        <taxon>Bacteria</taxon>
        <taxon>Pseudomonadati</taxon>
        <taxon>Acidobacteriota</taxon>
        <taxon>Holophagae</taxon>
        <taxon>Acanthopleuribacterales</taxon>
        <taxon>Acanthopleuribacteraceae</taxon>
        <taxon>Sulfidibacter</taxon>
    </lineage>
</organism>
<evidence type="ECO:0000313" key="4">
    <source>
        <dbReference type="Proteomes" id="UP000663929"/>
    </source>
</evidence>
<dbReference type="PANTHER" id="PTHR42901:SF1">
    <property type="entry name" value="ALCOHOL DEHYDROGENASE"/>
    <property type="match status" value="1"/>
</dbReference>
<evidence type="ECO:0000313" key="3">
    <source>
        <dbReference type="EMBL" id="QTD50394.1"/>
    </source>
</evidence>
<name>A0A8A4TMG2_SULCO</name>
<sequence>MGNDRAFRLKHWAIVTGAGSGIGQSLTWSLSKLGIHVLGVGRRMEPLEKTRAADPEHIHVVAADVGSEEGRRAVVDAFPADRTLAMLVHNAAVLEPVALLKDVRLEDWRYHMAVNLDGPMFLSQALLPRMTRGSRILHVSSGAGHNAYHGWGAYCTSKAALNMIWRCLDKEIRDQGIRVGSVRPGVVDTPMQDVVRTADRDVFPTLQRFLDLKEHNQLQQPEFVAKFLSWLLLDVDDDAYAEKEWDVRDAEHHDYWERQP</sequence>
<evidence type="ECO:0000256" key="2">
    <source>
        <dbReference type="ARBA" id="ARBA00023002"/>
    </source>
</evidence>
<reference evidence="3" key="1">
    <citation type="submission" date="2021-03" db="EMBL/GenBank/DDBJ databases">
        <title>Acanthopleuribacteraceae sp. M133.</title>
        <authorList>
            <person name="Wang G."/>
        </authorList>
    </citation>
    <scope>NUCLEOTIDE SEQUENCE</scope>
    <source>
        <strain evidence="3">M133</strain>
    </source>
</reference>
<dbReference type="EMBL" id="CP071793">
    <property type="protein sequence ID" value="QTD50394.1"/>
    <property type="molecule type" value="Genomic_DNA"/>
</dbReference>
<keyword evidence="2" id="KW-0560">Oxidoreductase</keyword>
<dbReference type="SUPFAM" id="SSF51735">
    <property type="entry name" value="NAD(P)-binding Rossmann-fold domains"/>
    <property type="match status" value="1"/>
</dbReference>
<dbReference type="InterPro" id="IPR002347">
    <property type="entry name" value="SDR_fam"/>
</dbReference>
<dbReference type="PRINTS" id="PR00081">
    <property type="entry name" value="GDHRDH"/>
</dbReference>
<accession>A0A8A4TMG2</accession>
<keyword evidence="4" id="KW-1185">Reference proteome</keyword>
<dbReference type="GO" id="GO:0016491">
    <property type="term" value="F:oxidoreductase activity"/>
    <property type="evidence" value="ECO:0007669"/>
    <property type="project" value="UniProtKB-KW"/>
</dbReference>
<dbReference type="AlphaFoldDB" id="A0A8A4TMG2"/>
<dbReference type="KEGG" id="scor:J3U87_32825"/>
<dbReference type="Pfam" id="PF00106">
    <property type="entry name" value="adh_short"/>
    <property type="match status" value="1"/>
</dbReference>
<dbReference type="PANTHER" id="PTHR42901">
    <property type="entry name" value="ALCOHOL DEHYDROGENASE"/>
    <property type="match status" value="1"/>
</dbReference>
<dbReference type="Proteomes" id="UP000663929">
    <property type="component" value="Chromosome"/>
</dbReference>
<dbReference type="RefSeq" id="WP_237380053.1">
    <property type="nucleotide sequence ID" value="NZ_CP071793.1"/>
</dbReference>
<gene>
    <name evidence="3" type="ORF">J3U87_32825</name>
</gene>
<proteinExistence type="inferred from homology"/>